<feature type="region of interest" description="Disordered" evidence="2">
    <location>
        <begin position="953"/>
        <end position="1010"/>
    </location>
</feature>
<feature type="compositionally biased region" description="Polar residues" evidence="2">
    <location>
        <begin position="963"/>
        <end position="997"/>
    </location>
</feature>
<feature type="compositionally biased region" description="Acidic residues" evidence="2">
    <location>
        <begin position="837"/>
        <end position="870"/>
    </location>
</feature>
<feature type="compositionally biased region" description="Acidic residues" evidence="2">
    <location>
        <begin position="804"/>
        <end position="824"/>
    </location>
</feature>
<evidence type="ECO:0000256" key="1">
    <source>
        <dbReference type="ARBA" id="ARBA00007797"/>
    </source>
</evidence>
<sequence length="1010" mass="116536">MRKVNTENFKEKASLHKRFFSDGISNPKKKRRKKQFNKFKIQETEISANTEEENLAIVSKIKNEEPIKPDFSPLWLNYKPRSTTLIKSGELWFTQLLPEKHDTVPLDLATKKNLKVLAQKILQQDVENFNRVEERSKNNDTKFRKTVFSHGTYRDKMAAHVLRCVEAPVHSLYNLNAVIAMVSPKAKGENQEALDSLKQLLDSSLIPKKQVAKKFENHQFSCLLPLLASNREQAEKQLAIWYFEDQLQVAFRRLVSHLTQIASDTVDKTKIMGIKYLVNLVRSHPMQDTEYVLECVTNKLGDPSRKVAAETMRALRNLMEKCPKLKPTVVKLVEILLYRPNVSEKSQYYSICYLKDIILSPTDNVLAAKLIKLYIGFFKASTKKGEVDTRLMGALLRGINRAFPYSQLKGEALDEQLQILYKLCHIVSFAIATQALQLIYQIVVSKDRIEDRFYQVLYKQIHDPAFGTSSGSTAFLNLVFKAMLRDDSIERRQGFFKRLLQVAQYQSPHLMCGILFLISEVLKEKLEMKMALETLLKNTGCDDPNDDLEKFEDIKDEDDDEEEKYEDVEDEENDTPQIKEDIKMESYDFEEDIKPDIKIETPLSSSWFHQANANSAKLLKRNSYDPYLRNPQYCGAHFTPLWELLCFERHFHPSVVVFAKKIIDGGTIDYEGDPLQDFSLIRFLDRFVYKNPKKGIKEEQSSSAIILGSRAHYCPEGARGVAVNTPEFLKLDREHVPEDQRFFHSYFTQVKGQKEKLKGIKEEVDDDEFDEYLRRVGGWGQTTEEDDLDFAAGASVAKPKKGEDDEEMESENEDEEIDDDDEGPFGDIHDADGKDNELEENEFGSNAVDDEDDMEFDEENVAFSDEDDFESQSSKKKGKMSLMKQPRKKKKNDLESLDSMFASADEFAHLLEENDEEENPLPSITSNAIQNKDKSHVKQLRWEMDRADKLKGFGKYKRKGHRNNFQGKNFNKSTGRNFNKSTGRNFNKSTGRSFNKSTRGKAFKARRGRR</sequence>
<dbReference type="InterPro" id="IPR016024">
    <property type="entry name" value="ARM-type_fold"/>
</dbReference>
<comment type="caution">
    <text evidence="4">The sequence shown here is derived from an EMBL/GenBank/DDBJ whole genome shotgun (WGS) entry which is preliminary data.</text>
</comment>
<dbReference type="Proteomes" id="UP001381693">
    <property type="component" value="Unassembled WGS sequence"/>
</dbReference>
<evidence type="ECO:0000313" key="4">
    <source>
        <dbReference type="EMBL" id="KAK7068392.1"/>
    </source>
</evidence>
<gene>
    <name evidence="4" type="ORF">SK128_007920</name>
</gene>
<dbReference type="PANTHER" id="PTHR12048:SF0">
    <property type="entry name" value="CCAAT_ENHANCER-BINDING PROTEIN ZETA"/>
    <property type="match status" value="1"/>
</dbReference>
<feature type="compositionally biased region" description="Basic residues" evidence="2">
    <location>
        <begin position="998"/>
        <end position="1010"/>
    </location>
</feature>
<dbReference type="AlphaFoldDB" id="A0AAN9A3Q5"/>
<accession>A0AAN9A3Q5</accession>
<dbReference type="InterPro" id="IPR011989">
    <property type="entry name" value="ARM-like"/>
</dbReference>
<feature type="domain" description="CCAAT-binding factor" evidence="3">
    <location>
        <begin position="433"/>
        <end position="659"/>
    </location>
</feature>
<dbReference type="EMBL" id="JAXCGZ010017267">
    <property type="protein sequence ID" value="KAK7068392.1"/>
    <property type="molecule type" value="Genomic_DNA"/>
</dbReference>
<feature type="compositionally biased region" description="Basic residues" evidence="2">
    <location>
        <begin position="953"/>
        <end position="962"/>
    </location>
</feature>
<dbReference type="Gene3D" id="1.25.10.10">
    <property type="entry name" value="Leucine-rich Repeat Variant"/>
    <property type="match status" value="1"/>
</dbReference>
<reference evidence="4 5" key="1">
    <citation type="submission" date="2023-11" db="EMBL/GenBank/DDBJ databases">
        <title>Halocaridina rubra genome assembly.</title>
        <authorList>
            <person name="Smith C."/>
        </authorList>
    </citation>
    <scope>NUCLEOTIDE SEQUENCE [LARGE SCALE GENOMIC DNA]</scope>
    <source>
        <strain evidence="4">EP-1</strain>
        <tissue evidence="4">Whole</tissue>
    </source>
</reference>
<feature type="compositionally biased region" description="Basic residues" evidence="2">
    <location>
        <begin position="874"/>
        <end position="891"/>
    </location>
</feature>
<organism evidence="4 5">
    <name type="scientific">Halocaridina rubra</name>
    <name type="common">Hawaiian red shrimp</name>
    <dbReference type="NCBI Taxonomy" id="373956"/>
    <lineage>
        <taxon>Eukaryota</taxon>
        <taxon>Metazoa</taxon>
        <taxon>Ecdysozoa</taxon>
        <taxon>Arthropoda</taxon>
        <taxon>Crustacea</taxon>
        <taxon>Multicrustacea</taxon>
        <taxon>Malacostraca</taxon>
        <taxon>Eumalacostraca</taxon>
        <taxon>Eucarida</taxon>
        <taxon>Decapoda</taxon>
        <taxon>Pleocyemata</taxon>
        <taxon>Caridea</taxon>
        <taxon>Atyoidea</taxon>
        <taxon>Atyidae</taxon>
        <taxon>Halocaridina</taxon>
    </lineage>
</organism>
<feature type="compositionally biased region" description="Basic and acidic residues" evidence="2">
    <location>
        <begin position="827"/>
        <end position="836"/>
    </location>
</feature>
<evidence type="ECO:0000256" key="2">
    <source>
        <dbReference type="SAM" id="MobiDB-lite"/>
    </source>
</evidence>
<dbReference type="GO" id="GO:0005634">
    <property type="term" value="C:nucleus"/>
    <property type="evidence" value="ECO:0007669"/>
    <property type="project" value="TreeGrafter"/>
</dbReference>
<evidence type="ECO:0000259" key="3">
    <source>
        <dbReference type="Pfam" id="PF03914"/>
    </source>
</evidence>
<evidence type="ECO:0000313" key="5">
    <source>
        <dbReference type="Proteomes" id="UP001381693"/>
    </source>
</evidence>
<dbReference type="SUPFAM" id="SSF48371">
    <property type="entry name" value="ARM repeat"/>
    <property type="match status" value="1"/>
</dbReference>
<comment type="similarity">
    <text evidence="1">Belongs to the CBF/MAK21 family.</text>
</comment>
<name>A0AAN9A3Q5_HALRR</name>
<dbReference type="InterPro" id="IPR005612">
    <property type="entry name" value="CCAAT-binding_factor"/>
</dbReference>
<feature type="region of interest" description="Disordered" evidence="2">
    <location>
        <begin position="778"/>
        <end position="897"/>
    </location>
</feature>
<feature type="compositionally biased region" description="Acidic residues" evidence="2">
    <location>
        <begin position="554"/>
        <end position="574"/>
    </location>
</feature>
<keyword evidence="5" id="KW-1185">Reference proteome</keyword>
<dbReference type="PANTHER" id="PTHR12048">
    <property type="entry name" value="CCAAT-BINDING FACTOR-RELATED"/>
    <property type="match status" value="1"/>
</dbReference>
<dbReference type="Pfam" id="PF03914">
    <property type="entry name" value="CBF"/>
    <property type="match status" value="1"/>
</dbReference>
<dbReference type="InterPro" id="IPR040155">
    <property type="entry name" value="CEBPZ/Mak21-like"/>
</dbReference>
<feature type="region of interest" description="Disordered" evidence="2">
    <location>
        <begin position="911"/>
        <end position="937"/>
    </location>
</feature>
<proteinExistence type="inferred from homology"/>
<feature type="region of interest" description="Disordered" evidence="2">
    <location>
        <begin position="543"/>
        <end position="575"/>
    </location>
</feature>
<protein>
    <recommendedName>
        <fullName evidence="3">CCAAT-binding factor domain-containing protein</fullName>
    </recommendedName>
</protein>